<organism evidence="1 2">
    <name type="scientific">Trifolium pratense</name>
    <name type="common">Red clover</name>
    <dbReference type="NCBI Taxonomy" id="57577"/>
    <lineage>
        <taxon>Eukaryota</taxon>
        <taxon>Viridiplantae</taxon>
        <taxon>Streptophyta</taxon>
        <taxon>Embryophyta</taxon>
        <taxon>Tracheophyta</taxon>
        <taxon>Spermatophyta</taxon>
        <taxon>Magnoliopsida</taxon>
        <taxon>eudicotyledons</taxon>
        <taxon>Gunneridae</taxon>
        <taxon>Pentapetalae</taxon>
        <taxon>rosids</taxon>
        <taxon>fabids</taxon>
        <taxon>Fabales</taxon>
        <taxon>Fabaceae</taxon>
        <taxon>Papilionoideae</taxon>
        <taxon>50 kb inversion clade</taxon>
        <taxon>NPAAA clade</taxon>
        <taxon>Hologalegina</taxon>
        <taxon>IRL clade</taxon>
        <taxon>Trifolieae</taxon>
        <taxon>Trifolium</taxon>
    </lineage>
</organism>
<name>A0A2K3KFQ9_TRIPR</name>
<evidence type="ECO:0000313" key="2">
    <source>
        <dbReference type="Proteomes" id="UP000236291"/>
    </source>
</evidence>
<gene>
    <name evidence="1" type="ORF">L195_g054363</name>
</gene>
<sequence>MVSFLFAWVIPVVPPVSTTTLLPCSLFKITLLPLPLLLLLKIINNNSSPRNDPNNND</sequence>
<protein>
    <submittedName>
        <fullName evidence="1">Uncharacterized protein</fullName>
    </submittedName>
</protein>
<dbReference type="Proteomes" id="UP000236291">
    <property type="component" value="Unassembled WGS sequence"/>
</dbReference>
<evidence type="ECO:0000313" key="1">
    <source>
        <dbReference type="EMBL" id="PNX65098.1"/>
    </source>
</evidence>
<proteinExistence type="predicted"/>
<reference evidence="1 2" key="2">
    <citation type="journal article" date="2017" name="Front. Plant Sci.">
        <title>Gene Classification and Mining of Molecular Markers Useful in Red Clover (Trifolium pratense) Breeding.</title>
        <authorList>
            <person name="Istvanek J."/>
            <person name="Dluhosova J."/>
            <person name="Dluhos P."/>
            <person name="Patkova L."/>
            <person name="Nedelnik J."/>
            <person name="Repkova J."/>
        </authorList>
    </citation>
    <scope>NUCLEOTIDE SEQUENCE [LARGE SCALE GENOMIC DNA]</scope>
    <source>
        <strain evidence="2">cv. Tatra</strain>
        <tissue evidence="1">Young leaves</tissue>
    </source>
</reference>
<reference evidence="1 2" key="1">
    <citation type="journal article" date="2014" name="Am. J. Bot.">
        <title>Genome assembly and annotation for red clover (Trifolium pratense; Fabaceae).</title>
        <authorList>
            <person name="Istvanek J."/>
            <person name="Jaros M."/>
            <person name="Krenek A."/>
            <person name="Repkova J."/>
        </authorList>
    </citation>
    <scope>NUCLEOTIDE SEQUENCE [LARGE SCALE GENOMIC DNA]</scope>
    <source>
        <strain evidence="2">cv. Tatra</strain>
        <tissue evidence="1">Young leaves</tissue>
    </source>
</reference>
<accession>A0A2K3KFQ9</accession>
<dbReference type="EMBL" id="ASHM01094771">
    <property type="protein sequence ID" value="PNX65098.1"/>
    <property type="molecule type" value="Genomic_DNA"/>
</dbReference>
<comment type="caution">
    <text evidence="1">The sequence shown here is derived from an EMBL/GenBank/DDBJ whole genome shotgun (WGS) entry which is preliminary data.</text>
</comment>
<dbReference type="AlphaFoldDB" id="A0A2K3KFQ9"/>